<dbReference type="Pfam" id="PF13568">
    <property type="entry name" value="OMP_b-brl_2"/>
    <property type="match status" value="1"/>
</dbReference>
<dbReference type="SUPFAM" id="SSF56925">
    <property type="entry name" value="OMPA-like"/>
    <property type="match status" value="1"/>
</dbReference>
<proteinExistence type="predicted"/>
<reference evidence="3 5" key="1">
    <citation type="submission" date="2016-02" db="EMBL/GenBank/DDBJ databases">
        <authorList>
            <person name="Holder M.E."/>
            <person name="Ajami N.J."/>
            <person name="Petrosino J.F."/>
        </authorList>
    </citation>
    <scope>NUCLEOTIDE SEQUENCE [LARGE SCALE GENOMIC DNA]</scope>
    <source>
        <strain evidence="3 5">CCUG 32990</strain>
    </source>
</reference>
<keyword evidence="1" id="KW-0732">Signal</keyword>
<accession>A0AAX2GYG0</accession>
<sequence>MKRILLLTMCVCAFWSAKAQYIGLKAGYNYARLSGDMSDGASMTAYHGFFAGITMEIPLSNLFSVQVEGIYNRRGAHIKSDIYGKATLDLDYLSAPVMARFNVGRGINLHVGPQLEYRIGKTNFYFDKGAPLPVTHVSDEAIDNIDVAMTAGIGYTLDSSWFFELRWVQGLTNIFEGDELTLTNTGFSPNYIFKNRTLSIGIGYVF</sequence>
<evidence type="ECO:0000313" key="3">
    <source>
        <dbReference type="EMBL" id="AMD84882.1"/>
    </source>
</evidence>
<dbReference type="InterPro" id="IPR025665">
    <property type="entry name" value="Beta-barrel_OMP_2"/>
</dbReference>
<protein>
    <recommendedName>
        <fullName evidence="2">Outer membrane protein beta-barrel domain-containing protein</fullName>
    </recommendedName>
</protein>
<keyword evidence="5" id="KW-1185">Reference proteome</keyword>
<evidence type="ECO:0000313" key="6">
    <source>
        <dbReference type="Proteomes" id="UP000215539"/>
    </source>
</evidence>
<evidence type="ECO:0000313" key="4">
    <source>
        <dbReference type="EMBL" id="SNV06676.1"/>
    </source>
</evidence>
<feature type="signal peptide" evidence="1">
    <location>
        <begin position="1"/>
        <end position="19"/>
    </location>
</feature>
<dbReference type="EMBL" id="LT906449">
    <property type="protein sequence ID" value="SNV06676.1"/>
    <property type="molecule type" value="Genomic_DNA"/>
</dbReference>
<evidence type="ECO:0000259" key="2">
    <source>
        <dbReference type="Pfam" id="PF13568"/>
    </source>
</evidence>
<feature type="domain" description="Outer membrane protein beta-barrel" evidence="2">
    <location>
        <begin position="22"/>
        <end position="176"/>
    </location>
</feature>
<evidence type="ECO:0000256" key="1">
    <source>
        <dbReference type="SAM" id="SignalP"/>
    </source>
</evidence>
<name>A0AAX2GYG0_9FLAO</name>
<dbReference type="AlphaFoldDB" id="A0AAX2GYG0"/>
<organism evidence="4 6">
    <name type="scientific">Capnocytophaga haemolytica</name>
    <dbReference type="NCBI Taxonomy" id="45243"/>
    <lineage>
        <taxon>Bacteria</taxon>
        <taxon>Pseudomonadati</taxon>
        <taxon>Bacteroidota</taxon>
        <taxon>Flavobacteriia</taxon>
        <taxon>Flavobacteriales</taxon>
        <taxon>Flavobacteriaceae</taxon>
        <taxon>Capnocytophaga</taxon>
    </lineage>
</organism>
<feature type="chain" id="PRO_5043522422" description="Outer membrane protein beta-barrel domain-containing protein" evidence="1">
    <location>
        <begin position="20"/>
        <end position="206"/>
    </location>
</feature>
<evidence type="ECO:0000313" key="5">
    <source>
        <dbReference type="Proteomes" id="UP000065822"/>
    </source>
</evidence>
<dbReference type="Proteomes" id="UP000065822">
    <property type="component" value="Chromosome"/>
</dbReference>
<reference evidence="4 6" key="2">
    <citation type="submission" date="2017-06" db="EMBL/GenBank/DDBJ databases">
        <authorList>
            <consortium name="Pathogen Informatics"/>
        </authorList>
    </citation>
    <scope>NUCLEOTIDE SEQUENCE [LARGE SCALE GENOMIC DNA]</scope>
    <source>
        <strain evidence="4 6">NCTC12947</strain>
    </source>
</reference>
<dbReference type="EMBL" id="CP014227">
    <property type="protein sequence ID" value="AMD84882.1"/>
    <property type="molecule type" value="Genomic_DNA"/>
</dbReference>
<dbReference type="RefSeq" id="WP_066428773.1">
    <property type="nucleotide sequence ID" value="NZ_CP014227.1"/>
</dbReference>
<dbReference type="KEGG" id="chg:AXF12_04735"/>
<dbReference type="Proteomes" id="UP000215539">
    <property type="component" value="Chromosome 1"/>
</dbReference>
<gene>
    <name evidence="3" type="ORF">AXF12_04735</name>
    <name evidence="4" type="ORF">SAMEA44541418_00784</name>
</gene>
<dbReference type="InterPro" id="IPR011250">
    <property type="entry name" value="OMP/PagP_B-barrel"/>
</dbReference>